<feature type="compositionally biased region" description="Basic and acidic residues" evidence="1">
    <location>
        <begin position="63"/>
        <end position="73"/>
    </location>
</feature>
<proteinExistence type="predicted"/>
<dbReference type="Proteomes" id="UP000571950">
    <property type="component" value="Unassembled WGS sequence"/>
</dbReference>
<evidence type="ECO:0000313" key="2">
    <source>
        <dbReference type="EMBL" id="MBB3924682.1"/>
    </source>
</evidence>
<dbReference type="EMBL" id="JACIDT010000001">
    <property type="protein sequence ID" value="MBB3924682.1"/>
    <property type="molecule type" value="Genomic_DNA"/>
</dbReference>
<gene>
    <name evidence="2" type="ORF">GGR43_000376</name>
</gene>
<dbReference type="RefSeq" id="WP_188070230.1">
    <property type="nucleotide sequence ID" value="NZ_BSPS01000093.1"/>
</dbReference>
<accession>A0A7W6BJH1</accession>
<protein>
    <submittedName>
        <fullName evidence="2">Uncharacterized protein</fullName>
    </submittedName>
</protein>
<reference evidence="2 3" key="1">
    <citation type="submission" date="2020-08" db="EMBL/GenBank/DDBJ databases">
        <title>Genomic Encyclopedia of Type Strains, Phase IV (KMG-IV): sequencing the most valuable type-strain genomes for metagenomic binning, comparative biology and taxonomic classification.</title>
        <authorList>
            <person name="Goeker M."/>
        </authorList>
    </citation>
    <scope>NUCLEOTIDE SEQUENCE [LARGE SCALE GENOMIC DNA]</scope>
    <source>
        <strain evidence="2 3">DSM 26189</strain>
    </source>
</reference>
<name>A0A7W6BJH1_9SPHN</name>
<sequence>MLGKVFAGFVGARVAETSGKSGLLGAATGLVISRVARRSPVGALVIGGAWLGHKLYKRGQERAFDKAARDAKRVGPAPAQPAEPAPPPASAQSVPVTPPTTGSGQGNSGRS</sequence>
<organism evidence="2 3">
    <name type="scientific">Sphingobium jiangsuense</name>
    <dbReference type="NCBI Taxonomy" id="870476"/>
    <lineage>
        <taxon>Bacteria</taxon>
        <taxon>Pseudomonadati</taxon>
        <taxon>Pseudomonadota</taxon>
        <taxon>Alphaproteobacteria</taxon>
        <taxon>Sphingomonadales</taxon>
        <taxon>Sphingomonadaceae</taxon>
        <taxon>Sphingobium</taxon>
    </lineage>
</organism>
<evidence type="ECO:0000313" key="3">
    <source>
        <dbReference type="Proteomes" id="UP000571950"/>
    </source>
</evidence>
<dbReference type="AlphaFoldDB" id="A0A7W6BJH1"/>
<feature type="compositionally biased region" description="Pro residues" evidence="1">
    <location>
        <begin position="78"/>
        <end position="89"/>
    </location>
</feature>
<feature type="region of interest" description="Disordered" evidence="1">
    <location>
        <begin position="63"/>
        <end position="111"/>
    </location>
</feature>
<keyword evidence="3" id="KW-1185">Reference proteome</keyword>
<evidence type="ECO:0000256" key="1">
    <source>
        <dbReference type="SAM" id="MobiDB-lite"/>
    </source>
</evidence>
<comment type="caution">
    <text evidence="2">The sequence shown here is derived from an EMBL/GenBank/DDBJ whole genome shotgun (WGS) entry which is preliminary data.</text>
</comment>